<dbReference type="Proteomes" id="UP000184052">
    <property type="component" value="Unassembled WGS sequence"/>
</dbReference>
<dbReference type="RefSeq" id="WP_073050361.1">
    <property type="nucleotide sequence ID" value="NZ_FQZL01000028.1"/>
</dbReference>
<organism evidence="2 3">
    <name type="scientific">Dethiosulfatibacter aminovorans DSM 17477</name>
    <dbReference type="NCBI Taxonomy" id="1121476"/>
    <lineage>
        <taxon>Bacteria</taxon>
        <taxon>Bacillati</taxon>
        <taxon>Bacillota</taxon>
        <taxon>Tissierellia</taxon>
        <taxon>Dethiosulfatibacter</taxon>
    </lineage>
</organism>
<feature type="transmembrane region" description="Helical" evidence="1">
    <location>
        <begin position="56"/>
        <end position="75"/>
    </location>
</feature>
<protein>
    <submittedName>
        <fullName evidence="2">Uncharacterized protein</fullName>
    </submittedName>
</protein>
<proteinExistence type="predicted"/>
<keyword evidence="1" id="KW-1133">Transmembrane helix</keyword>
<feature type="transmembrane region" description="Helical" evidence="1">
    <location>
        <begin position="31"/>
        <end position="49"/>
    </location>
</feature>
<keyword evidence="1" id="KW-0472">Membrane</keyword>
<accession>A0A1M6KTJ3</accession>
<keyword evidence="1" id="KW-0812">Transmembrane</keyword>
<sequence length="107" mass="12263">MKKYKELKKLFLILLSINILSYLTIGTYKTPHMIATSLGIFCLNILNNIKIQRKIKVLIAILIIGASVGIQMYLIGMNNDLYLYSIAMIFYSLEKKIFSKNDEIKAV</sequence>
<gene>
    <name evidence="2" type="ORF">SAMN02745751_02977</name>
</gene>
<dbReference type="STRING" id="1121476.SAMN02745751_02977"/>
<evidence type="ECO:0000313" key="2">
    <source>
        <dbReference type="EMBL" id="SHJ62226.1"/>
    </source>
</evidence>
<dbReference type="AlphaFoldDB" id="A0A1M6KTJ3"/>
<name>A0A1M6KTJ3_9FIRM</name>
<dbReference type="EMBL" id="FQZL01000028">
    <property type="protein sequence ID" value="SHJ62226.1"/>
    <property type="molecule type" value="Genomic_DNA"/>
</dbReference>
<keyword evidence="3" id="KW-1185">Reference proteome</keyword>
<evidence type="ECO:0000313" key="3">
    <source>
        <dbReference type="Proteomes" id="UP000184052"/>
    </source>
</evidence>
<feature type="transmembrane region" description="Helical" evidence="1">
    <location>
        <begin position="7"/>
        <end position="25"/>
    </location>
</feature>
<evidence type="ECO:0000256" key="1">
    <source>
        <dbReference type="SAM" id="Phobius"/>
    </source>
</evidence>
<reference evidence="2 3" key="1">
    <citation type="submission" date="2016-11" db="EMBL/GenBank/DDBJ databases">
        <authorList>
            <person name="Jaros S."/>
            <person name="Januszkiewicz K."/>
            <person name="Wedrychowicz H."/>
        </authorList>
    </citation>
    <scope>NUCLEOTIDE SEQUENCE [LARGE SCALE GENOMIC DNA]</scope>
    <source>
        <strain evidence="2 3">DSM 17477</strain>
    </source>
</reference>